<proteinExistence type="predicted"/>
<reference evidence="1 3" key="1">
    <citation type="submission" date="2018-06" db="EMBL/GenBank/DDBJ databases">
        <title>Completed Genome Sequences of 32 Strains from Various Serotypes of Salmonella enterica.</title>
        <authorList>
            <person name="Nash J.H.E."/>
            <person name="Robertson J."/>
            <person name="Bessonov K."/>
        </authorList>
    </citation>
    <scope>NUCLEOTIDE SEQUENCE [LARGE SCALE GENOMIC DNA]</scope>
    <source>
        <strain evidence="1 3">SA20021456</strain>
    </source>
</reference>
<dbReference type="EMBL" id="RNKS01000039">
    <property type="protein sequence ID" value="MGD30565.1"/>
    <property type="molecule type" value="Genomic_DNA"/>
</dbReference>
<evidence type="ECO:0000313" key="3">
    <source>
        <dbReference type="Proteomes" id="UP000251994"/>
    </source>
</evidence>
<organism evidence="2">
    <name type="scientific">Salmonella enterica</name>
    <name type="common">Salmonella choleraesuis</name>
    <dbReference type="NCBI Taxonomy" id="28901"/>
    <lineage>
        <taxon>Bacteria</taxon>
        <taxon>Pseudomonadati</taxon>
        <taxon>Pseudomonadota</taxon>
        <taxon>Gammaproteobacteria</taxon>
        <taxon>Enterobacterales</taxon>
        <taxon>Enterobacteriaceae</taxon>
        <taxon>Salmonella</taxon>
    </lineage>
</organism>
<dbReference type="AlphaFoldDB" id="A0A1S0ZP55"/>
<evidence type="ECO:0000313" key="2">
    <source>
        <dbReference type="EMBL" id="MGD30565.1"/>
    </source>
</evidence>
<accession>A0A1S0ZP55</accession>
<dbReference type="Proteomes" id="UP000885336">
    <property type="component" value="Unassembled WGS sequence"/>
</dbReference>
<name>A0A1S0ZP55_SALER</name>
<reference evidence="2" key="2">
    <citation type="submission" date="2018-11" db="EMBL/GenBank/DDBJ databases">
        <authorList>
            <consortium name="PulseNet: The National Subtyping Network for Foodborne Disease Surveillance"/>
            <person name="Tarr C.L."/>
            <person name="Trees E."/>
            <person name="Katz L.S."/>
            <person name="Carleton-Romer H.A."/>
            <person name="Stroika S."/>
            <person name="Kucerova Z."/>
            <person name="Roache K.F."/>
            <person name="Sabol A.L."/>
            <person name="Besser J."/>
            <person name="Gerner-Smidt P."/>
        </authorList>
    </citation>
    <scope>NUCLEOTIDE SEQUENCE [LARGE SCALE GENOMIC DNA]</scope>
    <source>
        <strain evidence="2">PNUSAS058450</strain>
    </source>
</reference>
<evidence type="ECO:0000313" key="1">
    <source>
        <dbReference type="EMBL" id="AXD71573.1"/>
    </source>
</evidence>
<dbReference type="EMBL" id="CP030219">
    <property type="protein sequence ID" value="AXD71573.1"/>
    <property type="molecule type" value="Genomic_DNA"/>
</dbReference>
<dbReference type="Proteomes" id="UP000251994">
    <property type="component" value="Chromosome"/>
</dbReference>
<gene>
    <name evidence="1" type="ORF">CHC34_11780</name>
    <name evidence="2" type="ORF">EE393_16610</name>
</gene>
<protein>
    <submittedName>
        <fullName evidence="2">Uncharacterized protein</fullName>
    </submittedName>
</protein>
<dbReference type="RefSeq" id="WP_070790279.1">
    <property type="nucleotide sequence ID" value="NZ_CP030219.1"/>
</dbReference>
<sequence>MAFGIYLEDEYGNPWCWDGTRNFQLIETHSYNGVTTGSNYDTGISVLRPCFLFWQVTWTPDITSIPLMFYGKNPGGNWYYRFDKDADSPGWDSNVNVKIFIFSNYAPVLPHYGIAIWDERGDLALTSESKLLRIAGTLDCRVIGERRAIAGSYAIMPMITASAAFDNLGLDAVIGDLSDEASDVSFGTSAHIEGGITVLTNGLAKSGDPNSWGHVSIKDGRYSWFELWAGPEGKNIINTPIPYINAAEYI</sequence>